<dbReference type="GO" id="GO:0006310">
    <property type="term" value="P:DNA recombination"/>
    <property type="evidence" value="ECO:0007669"/>
    <property type="project" value="UniProtKB-KW"/>
</dbReference>
<dbReference type="InterPro" id="IPR002104">
    <property type="entry name" value="Integrase_catalytic"/>
</dbReference>
<evidence type="ECO:0000313" key="3">
    <source>
        <dbReference type="Proteomes" id="UP000887566"/>
    </source>
</evidence>
<name>A0A914X3T5_9BILA</name>
<evidence type="ECO:0000259" key="2">
    <source>
        <dbReference type="PROSITE" id="PS51898"/>
    </source>
</evidence>
<dbReference type="WBParaSite" id="PSAMB.scaffold5918size10585.g27514.t1">
    <property type="protein sequence ID" value="PSAMB.scaffold5918size10585.g27514.t1"/>
    <property type="gene ID" value="PSAMB.scaffold5918size10585.g27514"/>
</dbReference>
<dbReference type="Proteomes" id="UP000887566">
    <property type="component" value="Unplaced"/>
</dbReference>
<sequence length="206" mass="22597">MCLFADSKVAQVSRIAAENPQLCPPPSLIKELLLASKANRTIAAYRVVITRFVAWHQAMHCADGVLDGPAAVALFLAQEYSQTKGKTEGAKAALVWYFELLGCQANPAMAPIAVAMAQGAQRWALPVVHHEKVTGEEMRLIYSRFTGPNLPFIDHRIGTVLSLLFGAFLQVSEVVALRKDDISFDSGRVWLTICRSKTNQTGKSER</sequence>
<dbReference type="GO" id="GO:0003677">
    <property type="term" value="F:DNA binding"/>
    <property type="evidence" value="ECO:0007669"/>
    <property type="project" value="InterPro"/>
</dbReference>
<dbReference type="InterPro" id="IPR013762">
    <property type="entry name" value="Integrase-like_cat_sf"/>
</dbReference>
<dbReference type="AlphaFoldDB" id="A0A914X3T5"/>
<organism evidence="3 4">
    <name type="scientific">Plectus sambesii</name>
    <dbReference type="NCBI Taxonomy" id="2011161"/>
    <lineage>
        <taxon>Eukaryota</taxon>
        <taxon>Metazoa</taxon>
        <taxon>Ecdysozoa</taxon>
        <taxon>Nematoda</taxon>
        <taxon>Chromadorea</taxon>
        <taxon>Plectida</taxon>
        <taxon>Plectina</taxon>
        <taxon>Plectoidea</taxon>
        <taxon>Plectidae</taxon>
        <taxon>Plectus</taxon>
    </lineage>
</organism>
<feature type="domain" description="Tyr recombinase" evidence="2">
    <location>
        <begin position="128"/>
        <end position="206"/>
    </location>
</feature>
<dbReference type="InterPro" id="IPR011010">
    <property type="entry name" value="DNA_brk_join_enz"/>
</dbReference>
<protein>
    <submittedName>
        <fullName evidence="4">Tyr recombinase domain-containing protein</fullName>
    </submittedName>
</protein>
<evidence type="ECO:0000256" key="1">
    <source>
        <dbReference type="ARBA" id="ARBA00023172"/>
    </source>
</evidence>
<proteinExistence type="predicted"/>
<dbReference type="Gene3D" id="1.10.443.10">
    <property type="entry name" value="Intergrase catalytic core"/>
    <property type="match status" value="1"/>
</dbReference>
<dbReference type="GO" id="GO:0015074">
    <property type="term" value="P:DNA integration"/>
    <property type="evidence" value="ECO:0007669"/>
    <property type="project" value="InterPro"/>
</dbReference>
<reference evidence="4" key="1">
    <citation type="submission" date="2022-11" db="UniProtKB">
        <authorList>
            <consortium name="WormBaseParasite"/>
        </authorList>
    </citation>
    <scope>IDENTIFICATION</scope>
</reference>
<evidence type="ECO:0000313" key="4">
    <source>
        <dbReference type="WBParaSite" id="PSAMB.scaffold5918size10585.g27514.t1"/>
    </source>
</evidence>
<keyword evidence="3" id="KW-1185">Reference proteome</keyword>
<accession>A0A914X3T5</accession>
<keyword evidence="1" id="KW-0233">DNA recombination</keyword>
<dbReference type="PROSITE" id="PS51898">
    <property type="entry name" value="TYR_RECOMBINASE"/>
    <property type="match status" value="1"/>
</dbReference>
<dbReference type="SUPFAM" id="SSF56349">
    <property type="entry name" value="DNA breaking-rejoining enzymes"/>
    <property type="match status" value="1"/>
</dbReference>